<keyword evidence="7" id="KW-1185">Reference proteome</keyword>
<evidence type="ECO:0000256" key="4">
    <source>
        <dbReference type="PROSITE-ProRule" id="PRU00182"/>
    </source>
</evidence>
<organism evidence="6 7">
    <name type="scientific">Mesomycoplasma flocculare ATCC 27399</name>
    <dbReference type="NCBI Taxonomy" id="743971"/>
    <lineage>
        <taxon>Bacteria</taxon>
        <taxon>Bacillati</taxon>
        <taxon>Mycoplasmatota</taxon>
        <taxon>Mycoplasmoidales</taxon>
        <taxon>Metamycoplasmataceae</taxon>
        <taxon>Mesomycoplasma</taxon>
    </lineage>
</organism>
<dbReference type="SUPFAM" id="SSF55120">
    <property type="entry name" value="Pseudouridine synthase"/>
    <property type="match status" value="1"/>
</dbReference>
<dbReference type="EMBL" id="CP007585">
    <property type="protein sequence ID" value="AJC49597.1"/>
    <property type="molecule type" value="Genomic_DNA"/>
</dbReference>
<dbReference type="GO" id="GO:0003723">
    <property type="term" value="F:RNA binding"/>
    <property type="evidence" value="ECO:0007669"/>
    <property type="project" value="UniProtKB-KW"/>
</dbReference>
<dbReference type="RefSeq" id="WP_002557464.1">
    <property type="nucleotide sequence ID" value="NZ_CP007585.1"/>
</dbReference>
<dbReference type="Proteomes" id="UP000031129">
    <property type="component" value="Chromosome"/>
</dbReference>
<evidence type="ECO:0000256" key="2">
    <source>
        <dbReference type="ARBA" id="ARBA00031870"/>
    </source>
</evidence>
<dbReference type="OrthoDB" id="9807829at2"/>
<dbReference type="PROSITE" id="PS50889">
    <property type="entry name" value="S4"/>
    <property type="match status" value="1"/>
</dbReference>
<evidence type="ECO:0000256" key="3">
    <source>
        <dbReference type="ARBA" id="ARBA00033164"/>
    </source>
</evidence>
<dbReference type="InterPro" id="IPR050188">
    <property type="entry name" value="RluA_PseudoU_synthase"/>
</dbReference>
<dbReference type="InterPro" id="IPR020103">
    <property type="entry name" value="PsdUridine_synth_cat_dom_sf"/>
</dbReference>
<keyword evidence="4" id="KW-0694">RNA-binding</keyword>
<dbReference type="PANTHER" id="PTHR21600">
    <property type="entry name" value="MITOCHONDRIAL RNA PSEUDOURIDINE SYNTHASE"/>
    <property type="match status" value="1"/>
</dbReference>
<dbReference type="STRING" id="743971.MYF_00075"/>
<dbReference type="InterPro" id="IPR006145">
    <property type="entry name" value="PsdUridine_synth_RsuA/RluA"/>
</dbReference>
<feature type="domain" description="Pseudouridine synthase RsuA/RluA-like" evidence="5">
    <location>
        <begin position="89"/>
        <end position="230"/>
    </location>
</feature>
<gene>
    <name evidence="6" type="primary">rluC</name>
    <name evidence="6" type="ORF">MYF_00075</name>
</gene>
<protein>
    <recommendedName>
        <fullName evidence="2">RNA pseudouridylate synthase</fullName>
    </recommendedName>
    <alternativeName>
        <fullName evidence="3">RNA-uridine isomerase</fullName>
    </alternativeName>
</protein>
<proteinExistence type="predicted"/>
<sequence>MIEFVATQNQNGQKLIQFVKKILPNLNYKQIQKCFRLKKIKVNGFTKTKNYIIKQNDVILIFSDEKNNKLKEKIPKFKCNLKVIYQDNNILLVEKPVDLAVHGSGFTLDLAVWNYLKIEQNQVFMPSHVGRLDKKTSGIILYALNYQSVVELNKKQKFFEKVYTFESQICLKKPIKTNVFVKKNDIEQKIEIVSNSPGSTLISTTFYSKNQKNFAILHTGKKHQIRVTLSYLGYPILGDEKYGGQKAKRLFLHSFSLKFSHLEGFLSYLNNKKFISKPQWWKKIQTNKKK</sequence>
<dbReference type="Pfam" id="PF00849">
    <property type="entry name" value="PseudoU_synth_2"/>
    <property type="match status" value="1"/>
</dbReference>
<dbReference type="GO" id="GO:0000455">
    <property type="term" value="P:enzyme-directed rRNA pseudouridine synthesis"/>
    <property type="evidence" value="ECO:0007669"/>
    <property type="project" value="TreeGrafter"/>
</dbReference>
<comment type="catalytic activity">
    <reaction evidence="1">
        <text>a uridine in RNA = a pseudouridine in RNA</text>
        <dbReference type="Rhea" id="RHEA:48348"/>
        <dbReference type="Rhea" id="RHEA-COMP:12068"/>
        <dbReference type="Rhea" id="RHEA-COMP:12069"/>
        <dbReference type="ChEBI" id="CHEBI:65314"/>
        <dbReference type="ChEBI" id="CHEBI:65315"/>
    </reaction>
</comment>
<accession>A0A0A8E7P4</accession>
<dbReference type="GO" id="GO:0009982">
    <property type="term" value="F:pseudouridine synthase activity"/>
    <property type="evidence" value="ECO:0007669"/>
    <property type="project" value="InterPro"/>
</dbReference>
<reference evidence="6 7" key="1">
    <citation type="journal article" date="2015" name="Genome Announc.">
        <title>Complete Genome Sequence of Mycoplasma flocculare Strain Ms42T (ATCC 27399T).</title>
        <authorList>
            <person name="Calcutt M.J."/>
            <person name="Foecking M.F."/>
            <person name="Heidari M.B."/>
            <person name="McIntosh M.A."/>
        </authorList>
    </citation>
    <scope>NUCLEOTIDE SEQUENCE [LARGE SCALE GENOMIC DNA]</scope>
    <source>
        <strain evidence="7">ATCC 27399</strain>
    </source>
</reference>
<dbReference type="KEGG" id="mfq:MYF_00075"/>
<dbReference type="CDD" id="cd02869">
    <property type="entry name" value="PseudoU_synth_RluA_like"/>
    <property type="match status" value="1"/>
</dbReference>
<evidence type="ECO:0000313" key="7">
    <source>
        <dbReference type="Proteomes" id="UP000031129"/>
    </source>
</evidence>
<dbReference type="Gene3D" id="3.30.2350.10">
    <property type="entry name" value="Pseudouridine synthase"/>
    <property type="match status" value="1"/>
</dbReference>
<evidence type="ECO:0000256" key="1">
    <source>
        <dbReference type="ARBA" id="ARBA00000073"/>
    </source>
</evidence>
<evidence type="ECO:0000259" key="5">
    <source>
        <dbReference type="Pfam" id="PF00849"/>
    </source>
</evidence>
<dbReference type="PANTHER" id="PTHR21600:SF92">
    <property type="entry name" value="RIBOSOMAL LARGE SUBUNIT PSEUDOURIDINE SYNTHASE C"/>
    <property type="match status" value="1"/>
</dbReference>
<evidence type="ECO:0000313" key="6">
    <source>
        <dbReference type="EMBL" id="AJC49597.1"/>
    </source>
</evidence>
<dbReference type="HOGENOM" id="CLU_016902_1_1_14"/>
<name>A0A0A8E7P4_MESFC</name>
<dbReference type="AlphaFoldDB" id="A0A0A8E7P4"/>
<dbReference type="GO" id="GO:0140098">
    <property type="term" value="F:catalytic activity, acting on RNA"/>
    <property type="evidence" value="ECO:0007669"/>
    <property type="project" value="UniProtKB-ARBA"/>
</dbReference>